<dbReference type="Pfam" id="PF13416">
    <property type="entry name" value="SBP_bac_8"/>
    <property type="match status" value="1"/>
</dbReference>
<dbReference type="PANTHER" id="PTHR30006:SF15">
    <property type="entry name" value="IRON-UTILIZATION PERIPLASMIC PROTEIN"/>
    <property type="match status" value="1"/>
</dbReference>
<dbReference type="InterPro" id="IPR006059">
    <property type="entry name" value="SBP"/>
</dbReference>
<protein>
    <submittedName>
        <fullName evidence="3">Ferric iron ABC transporter, iron-binding protein</fullName>
    </submittedName>
</protein>
<comment type="similarity">
    <text evidence="1">Belongs to the bacterial solute-binding protein 1 family.</text>
</comment>
<sequence length="335" mass="36311">MKMLKKLGVGLLGVLMAMPVVQAADDELVVYSGRSDKFVKPVIKEFTKETGIKVVLHSAKSTALLNKLKLEGKRTRADLYLSNDAGNLQLGSQMGLFQALPKNVVDVIDPKLRAEDDTWVGLSARVRVLVANTEVDTSFVKSVFDLADPRLKDRIAVTHSGNGSFIAGVTVYMEAAGVEKTRNWLEGVKENAGGRTFNKHSKVVKAVASGKRAVGLVNHYYIYRYLDKKPDAPIKVIVPDQADGEMGVAWNVAGIAISKYSKKSAAAIKFTEYLVSEKGQKLFAEVNREYPARKGVAASAVIPAADTMRASTVEMATLGKQRNATIDLLEAVGMP</sequence>
<evidence type="ECO:0000256" key="1">
    <source>
        <dbReference type="ARBA" id="ARBA00008520"/>
    </source>
</evidence>
<evidence type="ECO:0000313" key="3">
    <source>
        <dbReference type="EMBL" id="VAW84447.1"/>
    </source>
</evidence>
<dbReference type="PIRSF" id="PIRSF002825">
    <property type="entry name" value="CfbpA"/>
    <property type="match status" value="1"/>
</dbReference>
<evidence type="ECO:0000256" key="2">
    <source>
        <dbReference type="ARBA" id="ARBA00022729"/>
    </source>
</evidence>
<organism evidence="3">
    <name type="scientific">hydrothermal vent metagenome</name>
    <dbReference type="NCBI Taxonomy" id="652676"/>
    <lineage>
        <taxon>unclassified sequences</taxon>
        <taxon>metagenomes</taxon>
        <taxon>ecological metagenomes</taxon>
    </lineage>
</organism>
<dbReference type="SUPFAM" id="SSF53850">
    <property type="entry name" value="Periplasmic binding protein-like II"/>
    <property type="match status" value="1"/>
</dbReference>
<dbReference type="GO" id="GO:0030288">
    <property type="term" value="C:outer membrane-bounded periplasmic space"/>
    <property type="evidence" value="ECO:0007669"/>
    <property type="project" value="TreeGrafter"/>
</dbReference>
<keyword evidence="2" id="KW-0732">Signal</keyword>
<proteinExistence type="inferred from homology"/>
<dbReference type="AlphaFoldDB" id="A0A3B0ZAE5"/>
<dbReference type="PANTHER" id="PTHR30006">
    <property type="entry name" value="THIAMINE-BINDING PERIPLASMIC PROTEIN-RELATED"/>
    <property type="match status" value="1"/>
</dbReference>
<reference evidence="3" key="1">
    <citation type="submission" date="2018-06" db="EMBL/GenBank/DDBJ databases">
        <authorList>
            <person name="Zhirakovskaya E."/>
        </authorList>
    </citation>
    <scope>NUCLEOTIDE SEQUENCE</scope>
</reference>
<dbReference type="EMBL" id="UOFQ01000002">
    <property type="protein sequence ID" value="VAW84447.1"/>
    <property type="molecule type" value="Genomic_DNA"/>
</dbReference>
<dbReference type="InterPro" id="IPR026045">
    <property type="entry name" value="Ferric-bd"/>
</dbReference>
<gene>
    <name evidence="3" type="ORF">MNBD_GAMMA17-168</name>
</gene>
<accession>A0A3B0ZAE5</accession>
<dbReference type="Gene3D" id="3.40.190.10">
    <property type="entry name" value="Periplasmic binding protein-like II"/>
    <property type="match status" value="2"/>
</dbReference>
<name>A0A3B0ZAE5_9ZZZZ</name>